<dbReference type="Proteomes" id="UP000298517">
    <property type="component" value="Unassembled WGS sequence"/>
</dbReference>
<organism evidence="1 2">
    <name type="scientific">Gramella jeungdoensis</name>
    <dbReference type="NCBI Taxonomy" id="708091"/>
    <lineage>
        <taxon>Bacteria</taxon>
        <taxon>Pseudomonadati</taxon>
        <taxon>Bacteroidota</taxon>
        <taxon>Flavobacteriia</taxon>
        <taxon>Flavobacteriales</taxon>
        <taxon>Flavobacteriaceae</taxon>
        <taxon>Christiangramia</taxon>
    </lineage>
</organism>
<dbReference type="AlphaFoldDB" id="A0A4Y8AVP2"/>
<dbReference type="Pfam" id="PF11175">
    <property type="entry name" value="DUF2961"/>
    <property type="match status" value="2"/>
</dbReference>
<comment type="caution">
    <text evidence="1">The sequence shown here is derived from an EMBL/GenBank/DDBJ whole genome shotgun (WGS) entry which is preliminary data.</text>
</comment>
<proteinExistence type="predicted"/>
<dbReference type="PROSITE" id="PS51257">
    <property type="entry name" value="PROKAR_LIPOPROTEIN"/>
    <property type="match status" value="1"/>
</dbReference>
<name>A0A4Y8AVP2_9FLAO</name>
<dbReference type="InterPro" id="IPR021345">
    <property type="entry name" value="DUF2961"/>
</dbReference>
<dbReference type="RefSeq" id="WP_134247922.1">
    <property type="nucleotide sequence ID" value="NZ_SNQI01000002.1"/>
</dbReference>
<keyword evidence="2" id="KW-1185">Reference proteome</keyword>
<dbReference type="OrthoDB" id="2518538at2"/>
<gene>
    <name evidence="1" type="ORF">E2488_08580</name>
</gene>
<evidence type="ECO:0000313" key="2">
    <source>
        <dbReference type="Proteomes" id="UP000298517"/>
    </source>
</evidence>
<evidence type="ECO:0000313" key="1">
    <source>
        <dbReference type="EMBL" id="TEW75553.1"/>
    </source>
</evidence>
<accession>A0A4Y8AVP2</accession>
<dbReference type="EMBL" id="SNQI01000002">
    <property type="protein sequence ID" value="TEW75553.1"/>
    <property type="molecule type" value="Genomic_DNA"/>
</dbReference>
<sequence>MKTLNIKLFSILLLSILLIACNFKPNRVVTSEIVTTQSLLNEMVDRDGLAKLSEHSFKTLQASSYSRKSISKNQEGWFDNADASQFIKVDTIEGRKEHVLMDVDGPGAIVRFWSTWHAQQFSMGTLRFYFDNANTPQIEGRIDEIISSNKYIGAPLSQTTSPFLENGGWFSGHNLYFPLPYSKHCKVTYQKADESVNDVLYYQINYRKYTSETLVETYTKGDLESNKYKKAISDVSKKLNEYESVVNGTQVDHLNGIVKAGKSVSTTLKGEKAIKKIAIKLNTENLEQALRSTVVSMEFDGKKTVWAPVGDLFGTGYKISAYKGWLSKVKEDGDMLLYFPMPFQQSAKISIHNYGKEDIELVKMDVHHSDWEWDDTSLYFHANWRNYPNVKTSEKKDVNFITISGKGKYVGDVLTLFNDSYQWWGEGDEKIFVDGEQFPSHFGTGTEDYYGYAWCSVVDFEAPFIAQPIGDGNRSPGLTVNSRWRSLDVIPFDKSLKFDMEIWHWASTKMDYAPTTFWYGTLDAKAEFMEDVVGVQLPVKLSGKFEAEGFKVKQVQGGEVITQAFLSYDWSARSHLLWRGIQKGDQLETILYSEKERKGELTAVFTNAPDYVIVDVLLNDEIIFKNLDLYSEKVSLKEYSIDNGKLNKGNNSIKLIVKGTNKNNLNADKLGVDYLIVQ</sequence>
<protein>
    <submittedName>
        <fullName evidence="1">DUF2961 domain-containing protein</fullName>
    </submittedName>
</protein>
<reference evidence="1 2" key="1">
    <citation type="journal article" date="2011" name="J. Microbiol.">
        <title>Gramella jeungdoensis sp. nov., isolated from a solar saltern in Korea.</title>
        <authorList>
            <person name="Joung Y."/>
            <person name="Kim H."/>
            <person name="Jang T."/>
            <person name="Ahn T.S."/>
            <person name="Joh K."/>
        </authorList>
    </citation>
    <scope>NUCLEOTIDE SEQUENCE [LARGE SCALE GENOMIC DNA]</scope>
    <source>
        <strain evidence="1 2">KCTC 23123</strain>
    </source>
</reference>
<dbReference type="Gene3D" id="2.60.120.1390">
    <property type="match status" value="2"/>
</dbReference>